<keyword evidence="3" id="KW-1185">Reference proteome</keyword>
<evidence type="ECO:0000313" key="3">
    <source>
        <dbReference type="Proteomes" id="UP000272025"/>
    </source>
</evidence>
<keyword evidence="1" id="KW-0472">Membrane</keyword>
<dbReference type="RefSeq" id="XP_028464540.1">
    <property type="nucleotide sequence ID" value="XM_028607241.1"/>
</dbReference>
<proteinExistence type="predicted"/>
<name>A0A3N2PQJ5_SODAK</name>
<sequence>MGNSHVIISTLPIDADTHSLNDSLFLFFLTLTSQQTHLPNGSSSSAPFTLPHAMLLVSPFFFFFAKIHLASHRKIVRRLPYRFFRKRPRDAFPSPVYFCCRTYSLSVLTYCKE</sequence>
<organism evidence="2 3">
    <name type="scientific">Sodiomyces alkalinus (strain CBS 110278 / VKM F-3762 / F11)</name>
    <name type="common">Alkaliphilic filamentous fungus</name>
    <dbReference type="NCBI Taxonomy" id="1314773"/>
    <lineage>
        <taxon>Eukaryota</taxon>
        <taxon>Fungi</taxon>
        <taxon>Dikarya</taxon>
        <taxon>Ascomycota</taxon>
        <taxon>Pezizomycotina</taxon>
        <taxon>Sordariomycetes</taxon>
        <taxon>Hypocreomycetidae</taxon>
        <taxon>Glomerellales</taxon>
        <taxon>Plectosphaerellaceae</taxon>
        <taxon>Sodiomyces</taxon>
    </lineage>
</organism>
<dbReference type="EMBL" id="ML119058">
    <property type="protein sequence ID" value="ROT36734.1"/>
    <property type="molecule type" value="Genomic_DNA"/>
</dbReference>
<accession>A0A3N2PQJ5</accession>
<protein>
    <submittedName>
        <fullName evidence="2">Uncharacterized protein</fullName>
    </submittedName>
</protein>
<keyword evidence="1" id="KW-0812">Transmembrane</keyword>
<feature type="transmembrane region" description="Helical" evidence="1">
    <location>
        <begin position="48"/>
        <end position="69"/>
    </location>
</feature>
<evidence type="ECO:0000313" key="2">
    <source>
        <dbReference type="EMBL" id="ROT36734.1"/>
    </source>
</evidence>
<gene>
    <name evidence="2" type="ORF">SODALDRAFT_205965</name>
</gene>
<dbReference type="GeneID" id="39575719"/>
<dbReference type="Proteomes" id="UP000272025">
    <property type="component" value="Unassembled WGS sequence"/>
</dbReference>
<keyword evidence="1" id="KW-1133">Transmembrane helix</keyword>
<reference evidence="2 3" key="1">
    <citation type="journal article" date="2018" name="Mol. Ecol.">
        <title>The obligate alkalophilic soda-lake fungus Sodiomyces alkalinus has shifted to a protein diet.</title>
        <authorList>
            <person name="Grum-Grzhimaylo A.A."/>
            <person name="Falkoski D.L."/>
            <person name="van den Heuvel J."/>
            <person name="Valero-Jimenez C.A."/>
            <person name="Min B."/>
            <person name="Choi I.G."/>
            <person name="Lipzen A."/>
            <person name="Daum C.G."/>
            <person name="Aanen D.K."/>
            <person name="Tsang A."/>
            <person name="Henrissat B."/>
            <person name="Bilanenko E.N."/>
            <person name="de Vries R.P."/>
            <person name="van Kan J.A.L."/>
            <person name="Grigoriev I.V."/>
            <person name="Debets A.J.M."/>
        </authorList>
    </citation>
    <scope>NUCLEOTIDE SEQUENCE [LARGE SCALE GENOMIC DNA]</scope>
    <source>
        <strain evidence="2 3">F11</strain>
    </source>
</reference>
<evidence type="ECO:0000256" key="1">
    <source>
        <dbReference type="SAM" id="Phobius"/>
    </source>
</evidence>
<dbReference type="AlphaFoldDB" id="A0A3N2PQJ5"/>